<protein>
    <recommendedName>
        <fullName evidence="1">DUF7600 domain-containing protein</fullName>
    </recommendedName>
</protein>
<dbReference type="RefSeq" id="XP_024670789.1">
    <property type="nucleotide sequence ID" value="XM_024813148.1"/>
</dbReference>
<dbReference type="InterPro" id="IPR036047">
    <property type="entry name" value="F-box-like_dom_sf"/>
</dbReference>
<proteinExistence type="predicted"/>
<evidence type="ECO:0000313" key="2">
    <source>
        <dbReference type="EMBL" id="PLB36777.1"/>
    </source>
</evidence>
<evidence type="ECO:0000313" key="3">
    <source>
        <dbReference type="Proteomes" id="UP000234585"/>
    </source>
</evidence>
<dbReference type="InterPro" id="IPR056021">
    <property type="entry name" value="DUF7600"/>
</dbReference>
<dbReference type="AlphaFoldDB" id="A0A2I2F824"/>
<dbReference type="STRING" id="41067.A0A2I2F824"/>
<dbReference type="Pfam" id="PF24539">
    <property type="entry name" value="DUF7600"/>
    <property type="match status" value="1"/>
</dbReference>
<gene>
    <name evidence="2" type="ORF">BDW47DRAFT_108060</name>
</gene>
<name>A0A2I2F824_ASPCN</name>
<organism evidence="2 3">
    <name type="scientific">Aspergillus candidus</name>
    <dbReference type="NCBI Taxonomy" id="41067"/>
    <lineage>
        <taxon>Eukaryota</taxon>
        <taxon>Fungi</taxon>
        <taxon>Dikarya</taxon>
        <taxon>Ascomycota</taxon>
        <taxon>Pezizomycotina</taxon>
        <taxon>Eurotiomycetes</taxon>
        <taxon>Eurotiomycetidae</taxon>
        <taxon>Eurotiales</taxon>
        <taxon>Aspergillaceae</taxon>
        <taxon>Aspergillus</taxon>
        <taxon>Aspergillus subgen. Circumdati</taxon>
    </lineage>
</organism>
<accession>A0A2I2F824</accession>
<dbReference type="SUPFAM" id="SSF81383">
    <property type="entry name" value="F-box domain"/>
    <property type="match status" value="1"/>
</dbReference>
<reference evidence="2 3" key="1">
    <citation type="submission" date="2017-12" db="EMBL/GenBank/DDBJ databases">
        <authorList>
            <consortium name="DOE Joint Genome Institute"/>
            <person name="Haridas S."/>
            <person name="Kjaerbolling I."/>
            <person name="Vesth T.C."/>
            <person name="Frisvad J.C."/>
            <person name="Nybo J.L."/>
            <person name="Theobald S."/>
            <person name="Kuo A."/>
            <person name="Bowyer P."/>
            <person name="Matsuda Y."/>
            <person name="Mondo S."/>
            <person name="Lyhne E.K."/>
            <person name="Kogle M.E."/>
            <person name="Clum A."/>
            <person name="Lipzen A."/>
            <person name="Salamov A."/>
            <person name="Ngan C.Y."/>
            <person name="Daum C."/>
            <person name="Chiniquy J."/>
            <person name="Barry K."/>
            <person name="LaButti K."/>
            <person name="Simmons B.A."/>
            <person name="Magnuson J.K."/>
            <person name="Mortensen U.H."/>
            <person name="Larsen T.O."/>
            <person name="Grigoriev I.V."/>
            <person name="Baker S.E."/>
            <person name="Andersen M.R."/>
            <person name="Nordberg H.P."/>
            <person name="Cantor M.N."/>
            <person name="Hua S.X."/>
        </authorList>
    </citation>
    <scope>NUCLEOTIDE SEQUENCE [LARGE SCALE GENOMIC DNA]</scope>
    <source>
        <strain evidence="2 3">CBS 102.13</strain>
    </source>
</reference>
<keyword evidence="3" id="KW-1185">Reference proteome</keyword>
<feature type="domain" description="DUF7600" evidence="1">
    <location>
        <begin position="328"/>
        <end position="488"/>
    </location>
</feature>
<dbReference type="EMBL" id="KZ559148">
    <property type="protein sequence ID" value="PLB36777.1"/>
    <property type="molecule type" value="Genomic_DNA"/>
</dbReference>
<evidence type="ECO:0000259" key="1">
    <source>
        <dbReference type="Pfam" id="PF24539"/>
    </source>
</evidence>
<dbReference type="OrthoDB" id="5273847at2759"/>
<dbReference type="GeneID" id="36520308"/>
<dbReference type="Proteomes" id="UP000234585">
    <property type="component" value="Unassembled WGS sequence"/>
</dbReference>
<sequence length="681" mass="76517">MASSLYCNLCGCTLSKHESQDRYSHSWLKHFRAIYSSPAGFSVSGVGLYDEGVISRCIAPLEYTARWNDPGYTFPPDDEIGVLDRMPVNGRYGFVFHEACWSLLEHSFDPEQVPIARLYEVCRSLPLRELVHGVAWGYTFGGVWCLDYYGFDPREDGFPWHSLNTKDGPLPWTRNPCVVPEIKSFLEGAPEGPLPGGTCHSWPASGHGDVFSSVPQEIRDTVAALLSTADVCHLRLASRAFVSTFSSQHFWRSRFQPGGERSWLCELQGLPAFSNWYWLYYRTRRELLPLELLNRQRVNGLILQIHEILDLRLSEVSLHCSQATQLPVTPWREVSADLRPRSEGSWYNNIAWFNFDHGCRLFHTRTINIPERLAQVSFSILDLNGKKYVTGMRVTADDDTTLSIGYSADKAWFSEPVTNLNGFKLAIGSRGVQGIQVMHGDGRASQWFGSPDIAPHTHRLVCSQGIAVLKAGFDGFKMVRLSVQEAAQRDLVEPNHEKSLLDTALWYPNLPQRGLPLSDAQNGMPRPGYVPLLWTHFGGPAGIYLRRVRGILVKVVEIDQTIRHIQMLFGTEVPEMCSRALTAALPRYEHIKVTNFPIDGPGGEIIERVRTSESGDVCMNGFEITTNWGRSCQFGFMVDVAPYCKTLEIPVGNTITGFYVGHYFACSLTGIGVMSELVDRH</sequence>